<comment type="caution">
    <text evidence="1">The sequence shown here is derived from an EMBL/GenBank/DDBJ whole genome shotgun (WGS) entry which is preliminary data.</text>
</comment>
<protein>
    <submittedName>
        <fullName evidence="1">Uncharacterized protein</fullName>
    </submittedName>
</protein>
<sequence>MSGAFFLFNEIGLEKYIATNSSTPYPVYLHFLGQRFYSKISDIFLARESMNSYNNVFNLATNEGVYIFSINKFKEVYQPSNLLSEYSKLKKDYNLR</sequence>
<proteinExistence type="predicted"/>
<dbReference type="EMBL" id="CAJEWN010000014">
    <property type="protein sequence ID" value="CAD2133930.1"/>
    <property type="molecule type" value="Genomic_DNA"/>
</dbReference>
<evidence type="ECO:0000313" key="2">
    <source>
        <dbReference type="Proteomes" id="UP000580250"/>
    </source>
</evidence>
<name>A0A6V7TTF3_MELEN</name>
<reference evidence="1 2" key="1">
    <citation type="submission" date="2020-08" db="EMBL/GenBank/DDBJ databases">
        <authorList>
            <person name="Koutsovoulos G."/>
            <person name="Danchin GJ E."/>
        </authorList>
    </citation>
    <scope>NUCLEOTIDE SEQUENCE [LARGE SCALE GENOMIC DNA]</scope>
</reference>
<dbReference type="Proteomes" id="UP000580250">
    <property type="component" value="Unassembled WGS sequence"/>
</dbReference>
<organism evidence="1 2">
    <name type="scientific">Meloidogyne enterolobii</name>
    <name type="common">Root-knot nematode worm</name>
    <name type="synonym">Meloidogyne mayaguensis</name>
    <dbReference type="NCBI Taxonomy" id="390850"/>
    <lineage>
        <taxon>Eukaryota</taxon>
        <taxon>Metazoa</taxon>
        <taxon>Ecdysozoa</taxon>
        <taxon>Nematoda</taxon>
        <taxon>Chromadorea</taxon>
        <taxon>Rhabditida</taxon>
        <taxon>Tylenchina</taxon>
        <taxon>Tylenchomorpha</taxon>
        <taxon>Tylenchoidea</taxon>
        <taxon>Meloidogynidae</taxon>
        <taxon>Meloidogyninae</taxon>
        <taxon>Meloidogyne</taxon>
    </lineage>
</organism>
<dbReference type="AlphaFoldDB" id="A0A6V7TTF3"/>
<gene>
    <name evidence="1" type="ORF">MENT_LOCUS4185</name>
</gene>
<accession>A0A6V7TTF3</accession>
<evidence type="ECO:0000313" key="1">
    <source>
        <dbReference type="EMBL" id="CAD2133930.1"/>
    </source>
</evidence>